<dbReference type="InterPro" id="IPR000253">
    <property type="entry name" value="FHA_dom"/>
</dbReference>
<dbReference type="InterPro" id="IPR008271">
    <property type="entry name" value="Ser/Thr_kinase_AS"/>
</dbReference>
<evidence type="ECO:0000259" key="8">
    <source>
        <dbReference type="PROSITE" id="PS50011"/>
    </source>
</evidence>
<dbReference type="PROSITE" id="PS00107">
    <property type="entry name" value="PROTEIN_KINASE_ATP"/>
    <property type="match status" value="1"/>
</dbReference>
<dbReference type="PROSITE" id="PS50011">
    <property type="entry name" value="PROTEIN_KINASE_DOM"/>
    <property type="match status" value="1"/>
</dbReference>
<dbReference type="PANTHER" id="PTHR24347">
    <property type="entry name" value="SERINE/THREONINE-PROTEIN KINASE"/>
    <property type="match status" value="1"/>
</dbReference>
<evidence type="ECO:0000256" key="3">
    <source>
        <dbReference type="ARBA" id="ARBA00022840"/>
    </source>
</evidence>
<keyword evidence="5" id="KW-0418">Kinase</keyword>
<comment type="caution">
    <text evidence="9">The sequence shown here is derived from an EMBL/GenBank/DDBJ whole genome shotgun (WGS) entry which is preliminary data.</text>
</comment>
<evidence type="ECO:0000313" key="10">
    <source>
        <dbReference type="Proteomes" id="UP001146351"/>
    </source>
</evidence>
<protein>
    <recommendedName>
        <fullName evidence="11">Protein kinase domain-containing protein</fullName>
    </recommendedName>
</protein>
<dbReference type="GO" id="GO:0005524">
    <property type="term" value="F:ATP binding"/>
    <property type="evidence" value="ECO:0007669"/>
    <property type="project" value="UniProtKB-UniRule"/>
</dbReference>
<dbReference type="InterPro" id="IPR011009">
    <property type="entry name" value="Kinase-like_dom_sf"/>
</dbReference>
<reference evidence="9" key="2">
    <citation type="journal article" date="2023" name="IMA Fungus">
        <title>Comparative genomic study of the Penicillium genus elucidates a diverse pangenome and 15 lateral gene transfer events.</title>
        <authorList>
            <person name="Petersen C."/>
            <person name="Sorensen T."/>
            <person name="Nielsen M.R."/>
            <person name="Sondergaard T.E."/>
            <person name="Sorensen J.L."/>
            <person name="Fitzpatrick D.A."/>
            <person name="Frisvad J.C."/>
            <person name="Nielsen K.L."/>
        </authorList>
    </citation>
    <scope>NUCLEOTIDE SEQUENCE</scope>
    <source>
        <strain evidence="9">IBT 21917</strain>
    </source>
</reference>
<dbReference type="SMART" id="SM00240">
    <property type="entry name" value="FHA"/>
    <property type="match status" value="1"/>
</dbReference>
<proteinExistence type="inferred from homology"/>
<accession>A0A9W9M057</accession>
<dbReference type="PROSITE" id="PS00108">
    <property type="entry name" value="PROTEIN_KINASE_ST"/>
    <property type="match status" value="1"/>
</dbReference>
<dbReference type="PROSITE" id="PS50006">
    <property type="entry name" value="FHA_DOMAIN"/>
    <property type="match status" value="1"/>
</dbReference>
<keyword evidence="5" id="KW-0723">Serine/threonine-protein kinase</keyword>
<dbReference type="SMART" id="SM00220">
    <property type="entry name" value="S_TKc"/>
    <property type="match status" value="1"/>
</dbReference>
<evidence type="ECO:0000256" key="4">
    <source>
        <dbReference type="PROSITE-ProRule" id="PRU10141"/>
    </source>
</evidence>
<dbReference type="InterPro" id="IPR017441">
    <property type="entry name" value="Protein_kinase_ATP_BS"/>
</dbReference>
<feature type="domain" description="Protein kinase" evidence="8">
    <location>
        <begin position="145"/>
        <end position="423"/>
    </location>
</feature>
<keyword evidence="3 4" id="KW-0067">ATP-binding</keyword>
<dbReference type="Gene3D" id="1.10.510.10">
    <property type="entry name" value="Transferase(Phosphotransferase) domain 1"/>
    <property type="match status" value="1"/>
</dbReference>
<evidence type="ECO:0000256" key="1">
    <source>
        <dbReference type="ARBA" id="ARBA00005575"/>
    </source>
</evidence>
<dbReference type="SUPFAM" id="SSF56112">
    <property type="entry name" value="Protein kinase-like (PK-like)"/>
    <property type="match status" value="1"/>
</dbReference>
<dbReference type="Pfam" id="PF00498">
    <property type="entry name" value="FHA"/>
    <property type="match status" value="1"/>
</dbReference>
<dbReference type="InterPro" id="IPR000719">
    <property type="entry name" value="Prot_kinase_dom"/>
</dbReference>
<feature type="region of interest" description="Disordered" evidence="6">
    <location>
        <begin position="455"/>
        <end position="477"/>
    </location>
</feature>
<dbReference type="SUPFAM" id="SSF49879">
    <property type="entry name" value="SMAD/FHA domain"/>
    <property type="match status" value="1"/>
</dbReference>
<reference evidence="9" key="1">
    <citation type="submission" date="2022-11" db="EMBL/GenBank/DDBJ databases">
        <authorList>
            <person name="Petersen C."/>
        </authorList>
    </citation>
    <scope>NUCLEOTIDE SEQUENCE</scope>
    <source>
        <strain evidence="9">IBT 21917</strain>
    </source>
</reference>
<dbReference type="GO" id="GO:0004674">
    <property type="term" value="F:protein serine/threonine kinase activity"/>
    <property type="evidence" value="ECO:0007669"/>
    <property type="project" value="UniProtKB-KW"/>
</dbReference>
<organism evidence="9 10">
    <name type="scientific">Penicillium capsulatum</name>
    <dbReference type="NCBI Taxonomy" id="69766"/>
    <lineage>
        <taxon>Eukaryota</taxon>
        <taxon>Fungi</taxon>
        <taxon>Dikarya</taxon>
        <taxon>Ascomycota</taxon>
        <taxon>Pezizomycotina</taxon>
        <taxon>Eurotiomycetes</taxon>
        <taxon>Eurotiomycetidae</taxon>
        <taxon>Eurotiales</taxon>
        <taxon>Aspergillaceae</taxon>
        <taxon>Penicillium</taxon>
    </lineage>
</organism>
<comment type="similarity">
    <text evidence="1">Belongs to the protein kinase superfamily. CAMK Ser/Thr protein kinase family. CHEK2 subfamily.</text>
</comment>
<feature type="domain" description="FHA" evidence="7">
    <location>
        <begin position="33"/>
        <end position="93"/>
    </location>
</feature>
<name>A0A9W9M057_9EURO</name>
<keyword evidence="10" id="KW-1185">Reference proteome</keyword>
<keyword evidence="2 4" id="KW-0547">Nucleotide-binding</keyword>
<dbReference type="Pfam" id="PF00069">
    <property type="entry name" value="Pkinase"/>
    <property type="match status" value="1"/>
</dbReference>
<evidence type="ECO:0000256" key="6">
    <source>
        <dbReference type="SAM" id="MobiDB-lite"/>
    </source>
</evidence>
<evidence type="ECO:0000259" key="7">
    <source>
        <dbReference type="PROSITE" id="PS50006"/>
    </source>
</evidence>
<dbReference type="InterPro" id="IPR008984">
    <property type="entry name" value="SMAD_FHA_dom_sf"/>
</dbReference>
<dbReference type="EMBL" id="JAPQKO010000001">
    <property type="protein sequence ID" value="KAJ5182872.1"/>
    <property type="molecule type" value="Genomic_DNA"/>
</dbReference>
<dbReference type="Gene3D" id="2.60.200.20">
    <property type="match status" value="1"/>
</dbReference>
<dbReference type="OrthoDB" id="74764at2759"/>
<keyword evidence="5" id="KW-0808">Transferase</keyword>
<evidence type="ECO:0000256" key="2">
    <source>
        <dbReference type="ARBA" id="ARBA00022741"/>
    </source>
</evidence>
<evidence type="ECO:0000256" key="5">
    <source>
        <dbReference type="RuleBase" id="RU000304"/>
    </source>
</evidence>
<dbReference type="AlphaFoldDB" id="A0A9W9M057"/>
<evidence type="ECO:0000313" key="9">
    <source>
        <dbReference type="EMBL" id="KAJ5182872.1"/>
    </source>
</evidence>
<feature type="compositionally biased region" description="Polar residues" evidence="6">
    <location>
        <begin position="458"/>
        <end position="469"/>
    </location>
</feature>
<dbReference type="CDD" id="cd22670">
    <property type="entry name" value="FHA_MEK1-like"/>
    <property type="match status" value="1"/>
</dbReference>
<feature type="binding site" evidence="4">
    <location>
        <position position="182"/>
    </location>
    <ligand>
        <name>ATP</name>
        <dbReference type="ChEBI" id="CHEBI:30616"/>
    </ligand>
</feature>
<evidence type="ECO:0008006" key="11">
    <source>
        <dbReference type="Google" id="ProtNLM"/>
    </source>
</evidence>
<dbReference type="Proteomes" id="UP001146351">
    <property type="component" value="Unassembled WGS sequence"/>
</dbReference>
<sequence>MESDDSPVGSIAKWDPATRTTGETVDIYSQDELFIGRNSESCHLQVQGLHISGKHLRIYTILYGEDGVGGGVPPMVYAEDISLNGTLWNGHKMDKGNGGFLLSHGDVLTLMPGVHLRFRCVEKPKIGQFTSVQRSEMRIFKDTYAVSPRVLGQGSFGRVHMALDQGKGRQIACKIMDLAALKTRMLKNTGADGLSQAAASKVEVVINCFNREVLLLSTLSHPNIIRLERAFRSESTIYLMSELATAGDLFSFIKYKDGRIEDMVAAFIVYQLLLALDYLHKQDIVHRDIKPDNILITSRQDGGRIILTDFGCAKLRNQPARQGVSVVGTPEFCAPEIRRRVSGDVDTRAADMWSVGCVAAVLFLGASPFKDTYHDLTDAFADLEIDIEDNEIGRRPREFLLNLLSEEWHERMDAKAALHHEWFSKSSTKAWIAEHYQNAIQHWKPQVWREPVVVDLPKSSTPPARQSAASLPPDPKD</sequence>
<gene>
    <name evidence="9" type="ORF">N7492_000488</name>
</gene>